<dbReference type="EMBL" id="VSRR010000558">
    <property type="protein sequence ID" value="MPC17094.1"/>
    <property type="molecule type" value="Genomic_DNA"/>
</dbReference>
<organism evidence="1 2">
    <name type="scientific">Portunus trituberculatus</name>
    <name type="common">Swimming crab</name>
    <name type="synonym">Neptunus trituberculatus</name>
    <dbReference type="NCBI Taxonomy" id="210409"/>
    <lineage>
        <taxon>Eukaryota</taxon>
        <taxon>Metazoa</taxon>
        <taxon>Ecdysozoa</taxon>
        <taxon>Arthropoda</taxon>
        <taxon>Crustacea</taxon>
        <taxon>Multicrustacea</taxon>
        <taxon>Malacostraca</taxon>
        <taxon>Eumalacostraca</taxon>
        <taxon>Eucarida</taxon>
        <taxon>Decapoda</taxon>
        <taxon>Pleocyemata</taxon>
        <taxon>Brachyura</taxon>
        <taxon>Eubrachyura</taxon>
        <taxon>Portunoidea</taxon>
        <taxon>Portunidae</taxon>
        <taxon>Portuninae</taxon>
        <taxon>Portunus</taxon>
    </lineage>
</organism>
<dbReference type="Proteomes" id="UP000324222">
    <property type="component" value="Unassembled WGS sequence"/>
</dbReference>
<reference evidence="1 2" key="1">
    <citation type="submission" date="2019-05" db="EMBL/GenBank/DDBJ databases">
        <title>Another draft genome of Portunus trituberculatus and its Hox gene families provides insights of decapod evolution.</title>
        <authorList>
            <person name="Jeong J.-H."/>
            <person name="Song I."/>
            <person name="Kim S."/>
            <person name="Choi T."/>
            <person name="Kim D."/>
            <person name="Ryu S."/>
            <person name="Kim W."/>
        </authorList>
    </citation>
    <scope>NUCLEOTIDE SEQUENCE [LARGE SCALE GENOMIC DNA]</scope>
    <source>
        <tissue evidence="1">Muscle</tissue>
    </source>
</reference>
<keyword evidence="2" id="KW-1185">Reference proteome</keyword>
<sequence length="79" mass="8705">MRRRPWEAVHLAPGCSLGAGRTTGRRLRSYHQDLPARPHRGRTWLLTPPAAALATKGLAATTSASLVSYCRVLWLPAHH</sequence>
<comment type="caution">
    <text evidence="1">The sequence shown here is derived from an EMBL/GenBank/DDBJ whole genome shotgun (WGS) entry which is preliminary data.</text>
</comment>
<gene>
    <name evidence="1" type="ORF">E2C01_009939</name>
</gene>
<evidence type="ECO:0000313" key="1">
    <source>
        <dbReference type="EMBL" id="MPC17094.1"/>
    </source>
</evidence>
<protein>
    <submittedName>
        <fullName evidence="1">Uncharacterized protein</fullName>
    </submittedName>
</protein>
<evidence type="ECO:0000313" key="2">
    <source>
        <dbReference type="Proteomes" id="UP000324222"/>
    </source>
</evidence>
<proteinExistence type="predicted"/>
<name>A0A5B7D748_PORTR</name>
<dbReference type="AlphaFoldDB" id="A0A5B7D748"/>
<accession>A0A5B7D748</accession>